<evidence type="ECO:0000256" key="2">
    <source>
        <dbReference type="ARBA" id="ARBA00006464"/>
    </source>
</evidence>
<name>A0A7I7ZRR8_9MYCO</name>
<keyword evidence="6" id="KW-0472">Membrane</keyword>
<keyword evidence="4" id="KW-0812">Transmembrane</keyword>
<sequence>MTLSTFAFTRTPKPVVGITSPRTQQLNTRPVWQHSLARRVLMTDTAAVVLAVLFAQWARFGRESAYAPVASAYLTVYSVLLASLWLGALSLYHARSGPILGSGIEEYRRVVAASFWTFGAVAIVALLSRVDIARGYLAFAFPLGTCGLLLGRKLWRRRVRARRLSGDCQTRVLAIGDRQAVAVLADALMNDPGDGFVVVGAGVPGEPGSRGDLITVGDTVVPVLGDEIDALDALGATCAADTVALTDAEHFGCSGIQRLTWRLEERDVDLVVSPGLLDVAGARLAMTPVAGMPLLHVEPPQYRGAKRFQKKAFDFGFALAALIGTAPLLLLAAIAIKLTSRGPVFYRAERIGLDGKPFTMIKFRSMVVDAEARLSDYLASNEIDGGVMFKMREDPRVTPIGRVLRRYSIDELPQFINVLKQDMSVVGPRPPLRREVESYNGDIKRKLLVKPGVTGLWQISGRSNLSWEKSVRLDLSYVDNWSMITDVGIILKTVGAVARAEGAY</sequence>
<evidence type="ECO:0000256" key="4">
    <source>
        <dbReference type="ARBA" id="ARBA00022692"/>
    </source>
</evidence>
<comment type="subcellular location">
    <subcellularLocation>
        <location evidence="1">Membrane</location>
        <topology evidence="1">Multi-pass membrane protein</topology>
    </subcellularLocation>
</comment>
<dbReference type="GO" id="GO:0016020">
    <property type="term" value="C:membrane"/>
    <property type="evidence" value="ECO:0007669"/>
    <property type="project" value="UniProtKB-SubCell"/>
</dbReference>
<dbReference type="NCBIfam" id="TIGR03025">
    <property type="entry name" value="EPS_sugtrans"/>
    <property type="match status" value="1"/>
</dbReference>
<keyword evidence="5" id="KW-1133">Transmembrane helix</keyword>
<dbReference type="PANTHER" id="PTHR30576">
    <property type="entry name" value="COLANIC BIOSYNTHESIS UDP-GLUCOSE LIPID CARRIER TRANSFERASE"/>
    <property type="match status" value="1"/>
</dbReference>
<proteinExistence type="inferred from homology"/>
<dbReference type="AlphaFoldDB" id="A0A7I7ZRR8"/>
<evidence type="ECO:0000256" key="5">
    <source>
        <dbReference type="ARBA" id="ARBA00022989"/>
    </source>
</evidence>
<gene>
    <name evidence="7" type="ORF">C1S79_01280</name>
</gene>
<comment type="caution">
    <text evidence="7">The sequence shown here is derived from an EMBL/GenBank/DDBJ whole genome shotgun (WGS) entry which is preliminary data.</text>
</comment>
<evidence type="ECO:0000313" key="7">
    <source>
        <dbReference type="EMBL" id="TLH81062.1"/>
    </source>
</evidence>
<comment type="similarity">
    <text evidence="2">Belongs to the bacterial sugar transferase family.</text>
</comment>
<organism evidence="7 8">
    <name type="scientific">Mycolicibacterium phocaicum</name>
    <dbReference type="NCBI Taxonomy" id="319706"/>
    <lineage>
        <taxon>Bacteria</taxon>
        <taxon>Bacillati</taxon>
        <taxon>Actinomycetota</taxon>
        <taxon>Actinomycetes</taxon>
        <taxon>Mycobacteriales</taxon>
        <taxon>Mycobacteriaceae</taxon>
        <taxon>Mycolicibacterium</taxon>
    </lineage>
</organism>
<accession>A0A7I7ZRR8</accession>
<dbReference type="Pfam" id="PF02397">
    <property type="entry name" value="Bac_transf"/>
    <property type="match status" value="1"/>
</dbReference>
<dbReference type="InterPro" id="IPR003362">
    <property type="entry name" value="Bact_transf"/>
</dbReference>
<protein>
    <submittedName>
        <fullName evidence="7">Polyprenyl glycosylphosphotransferase</fullName>
    </submittedName>
</protein>
<dbReference type="GO" id="GO:0016780">
    <property type="term" value="F:phosphotransferase activity, for other substituted phosphate groups"/>
    <property type="evidence" value="ECO:0007669"/>
    <property type="project" value="TreeGrafter"/>
</dbReference>
<evidence type="ECO:0000313" key="8">
    <source>
        <dbReference type="Proteomes" id="UP000309984"/>
    </source>
</evidence>
<keyword evidence="3" id="KW-0808">Transferase</keyword>
<evidence type="ECO:0000256" key="3">
    <source>
        <dbReference type="ARBA" id="ARBA00022679"/>
    </source>
</evidence>
<evidence type="ECO:0000256" key="1">
    <source>
        <dbReference type="ARBA" id="ARBA00004141"/>
    </source>
</evidence>
<reference evidence="7 8" key="1">
    <citation type="submission" date="2018-01" db="EMBL/GenBank/DDBJ databases">
        <title>Comparative genomics of Mycobacterium mucogenicum and Mycobacterium neoaurum clade members emphasizing tRNA and non-coding RNA.</title>
        <authorList>
            <person name="Behra P.R.K."/>
            <person name="Pettersson B.M.F."/>
            <person name="Das S."/>
            <person name="Dasgupta S."/>
            <person name="Kirsebom L.A."/>
        </authorList>
    </citation>
    <scope>NUCLEOTIDE SEQUENCE [LARGE SCALE GENOMIC DNA]</scope>
    <source>
        <strain evidence="7 8">DSM 45104</strain>
    </source>
</reference>
<dbReference type="EMBL" id="POTM01000003">
    <property type="protein sequence ID" value="TLH81062.1"/>
    <property type="molecule type" value="Genomic_DNA"/>
</dbReference>
<dbReference type="RefSeq" id="WP_138247664.1">
    <property type="nucleotide sequence ID" value="NZ_AP022616.1"/>
</dbReference>
<dbReference type="Proteomes" id="UP000309984">
    <property type="component" value="Unassembled WGS sequence"/>
</dbReference>
<dbReference type="InterPro" id="IPR017475">
    <property type="entry name" value="EPS_sugar_tfrase"/>
</dbReference>
<keyword evidence="8" id="KW-1185">Reference proteome</keyword>
<evidence type="ECO:0000256" key="6">
    <source>
        <dbReference type="ARBA" id="ARBA00023136"/>
    </source>
</evidence>
<dbReference type="PANTHER" id="PTHR30576:SF10">
    <property type="entry name" value="SLL5057 PROTEIN"/>
    <property type="match status" value="1"/>
</dbReference>